<organism evidence="1">
    <name type="scientific">Timema monikensis</name>
    <dbReference type="NCBI Taxonomy" id="170555"/>
    <lineage>
        <taxon>Eukaryota</taxon>
        <taxon>Metazoa</taxon>
        <taxon>Ecdysozoa</taxon>
        <taxon>Arthropoda</taxon>
        <taxon>Hexapoda</taxon>
        <taxon>Insecta</taxon>
        <taxon>Pterygota</taxon>
        <taxon>Neoptera</taxon>
        <taxon>Polyneoptera</taxon>
        <taxon>Phasmatodea</taxon>
        <taxon>Timematodea</taxon>
        <taxon>Timematoidea</taxon>
        <taxon>Timematidae</taxon>
        <taxon>Timema</taxon>
    </lineage>
</organism>
<accession>A0A7R9EGM6</accession>
<dbReference type="EMBL" id="OB796618">
    <property type="protein sequence ID" value="CAD7433622.1"/>
    <property type="molecule type" value="Genomic_DNA"/>
</dbReference>
<evidence type="ECO:0000313" key="1">
    <source>
        <dbReference type="EMBL" id="CAD7433622.1"/>
    </source>
</evidence>
<gene>
    <name evidence="1" type="ORF">TMSB3V08_LOCUS10292</name>
</gene>
<name>A0A7R9EGM6_9NEOP</name>
<reference evidence="1" key="1">
    <citation type="submission" date="2020-11" db="EMBL/GenBank/DDBJ databases">
        <authorList>
            <person name="Tran Van P."/>
        </authorList>
    </citation>
    <scope>NUCLEOTIDE SEQUENCE</scope>
</reference>
<proteinExistence type="predicted"/>
<sequence>MVAIRMQILIASSAEIRLKFSSVSSSLLAVSPNTFKQDSGYLQKKNLAPIVLPASKKVEVF</sequence>
<dbReference type="AlphaFoldDB" id="A0A7R9EGM6"/>
<protein>
    <submittedName>
        <fullName evidence="1">Uncharacterized protein</fullName>
    </submittedName>
</protein>